<evidence type="ECO:0000313" key="1">
    <source>
        <dbReference type="EMBL" id="SDM69157.1"/>
    </source>
</evidence>
<dbReference type="EMBL" id="FNHB01000006">
    <property type="protein sequence ID" value="SDM69157.1"/>
    <property type="molecule type" value="Genomic_DNA"/>
</dbReference>
<accession>A0A1G9VAS6</accession>
<protein>
    <submittedName>
        <fullName evidence="1">Uncharacterized protein</fullName>
    </submittedName>
</protein>
<gene>
    <name evidence="1" type="ORF">SAMN04488502_106227</name>
</gene>
<evidence type="ECO:0000313" key="2">
    <source>
        <dbReference type="Proteomes" id="UP000214880"/>
    </source>
</evidence>
<dbReference type="RefSeq" id="WP_092073876.1">
    <property type="nucleotide sequence ID" value="NZ_FNHB01000006.1"/>
</dbReference>
<dbReference type="AlphaFoldDB" id="A0A1G9VAS6"/>
<keyword evidence="2" id="KW-1185">Reference proteome</keyword>
<dbReference type="OrthoDB" id="1683296at2"/>
<dbReference type="STRING" id="146817.SAMN04488502_106227"/>
<dbReference type="Proteomes" id="UP000214880">
    <property type="component" value="Unassembled WGS sequence"/>
</dbReference>
<sequence>MRIIILARRIATMPKNNQVYPFTMEPAIKPEPLDCENDDAREMLSSISDPLTVIKGYLQFYKKSSAQHDQAWLDEVFREIETLEVMLKNHTRHG</sequence>
<name>A0A1G9VAS6_9FIRM</name>
<organism evidence="1 2">
    <name type="scientific">Dendrosporobacter quercicolus</name>
    <dbReference type="NCBI Taxonomy" id="146817"/>
    <lineage>
        <taxon>Bacteria</taxon>
        <taxon>Bacillati</taxon>
        <taxon>Bacillota</taxon>
        <taxon>Negativicutes</taxon>
        <taxon>Selenomonadales</taxon>
        <taxon>Sporomusaceae</taxon>
        <taxon>Dendrosporobacter</taxon>
    </lineage>
</organism>
<reference evidence="1 2" key="1">
    <citation type="submission" date="2016-10" db="EMBL/GenBank/DDBJ databases">
        <authorList>
            <person name="de Groot N.N."/>
        </authorList>
    </citation>
    <scope>NUCLEOTIDE SEQUENCE [LARGE SCALE GENOMIC DNA]</scope>
    <source>
        <strain evidence="1 2">DSM 1736</strain>
    </source>
</reference>
<proteinExistence type="predicted"/>